<dbReference type="SUPFAM" id="SSF52540">
    <property type="entry name" value="P-loop containing nucleoside triphosphate hydrolases"/>
    <property type="match status" value="1"/>
</dbReference>
<keyword evidence="3" id="KW-0808">Transferase</keyword>
<feature type="domain" description="Protein kinase" evidence="2">
    <location>
        <begin position="1"/>
        <end position="292"/>
    </location>
</feature>
<feature type="region of interest" description="Disordered" evidence="1">
    <location>
        <begin position="299"/>
        <end position="339"/>
    </location>
</feature>
<organism evidence="3 4">
    <name type="scientific">Allocatelliglobosispora scoriae</name>
    <dbReference type="NCBI Taxonomy" id="643052"/>
    <lineage>
        <taxon>Bacteria</taxon>
        <taxon>Bacillati</taxon>
        <taxon>Actinomycetota</taxon>
        <taxon>Actinomycetes</taxon>
        <taxon>Micromonosporales</taxon>
        <taxon>Micromonosporaceae</taxon>
        <taxon>Allocatelliglobosispora</taxon>
    </lineage>
</organism>
<dbReference type="InterPro" id="IPR000719">
    <property type="entry name" value="Prot_kinase_dom"/>
</dbReference>
<dbReference type="SUPFAM" id="SSF56112">
    <property type="entry name" value="Protein kinase-like (PK-like)"/>
    <property type="match status" value="1"/>
</dbReference>
<dbReference type="RefSeq" id="WP_184843748.1">
    <property type="nucleotide sequence ID" value="NZ_JACHMN010000003.1"/>
</dbReference>
<keyword evidence="4" id="KW-1185">Reference proteome</keyword>
<sequence length="690" mass="76065">MYNPMDDSSVLFTTVDGDEVEWGVSAGPDLESGGDHRDGGMRSRSLTTESGQRIFQRRITGSTESRDRAALELRLESEICAGLRLQRRYEPADYPRMLPKIIGYAVDRGEPFVLWHPSAGRPLRDVAGRLLVADLEQVIVDLFSGLACLADCGIVHRGITPDTIRWTGDRAVFDGFAMAALEKEPRSPIGSLPWASPEQRSGSGHVERRDDIWSAAVVLSYLISGQQATAANPPQPAQLGPKYGQLLADTLAPRGSMRPDALTVLSRLSIEPPRNAVRPVDGAMAAGAQRFLDVVTDKRHRTEAAPAARGQSSAGERPVKRSWWRSAPPPPPPPQRARSEFVPRRCYMCLDTVEWQPTDLFIRDNATGTYQALPLTGVTDVSKREEAMRHAFKRCPNPSKDAEPHYLPVQYLRSDRPISVGIVGQSLAGKSHLLAGIMREIEDEGLASFGINTGAVDIAAHDQFRQNRVVRLYDDRRTLEHTQASDSAANFADGVMLYVAGAVHPLMFFDVAGELFLPGNHQQRPRATQFLAAVDALIFVVNAAPKPNEEKDTTFGAVLDRLSYRQGPDGLLDVPSAIVISQSDKLRFTEPIDQWIRLRDRGKHQIDRDRIVAESRDGYAFLHGQNRVPLLTPFSRSRRCTLHFVSATGGGHDDAGEFRFGARPQRCLDPLLSLLVMTGVLPGWTQSEAS</sequence>
<dbReference type="Proteomes" id="UP000587527">
    <property type="component" value="Unassembled WGS sequence"/>
</dbReference>
<name>A0A841C185_9ACTN</name>
<dbReference type="InterPro" id="IPR011009">
    <property type="entry name" value="Kinase-like_dom_sf"/>
</dbReference>
<feature type="region of interest" description="Disordered" evidence="1">
    <location>
        <begin position="188"/>
        <end position="207"/>
    </location>
</feature>
<reference evidence="3 4" key="1">
    <citation type="submission" date="2020-08" db="EMBL/GenBank/DDBJ databases">
        <title>Sequencing the genomes of 1000 actinobacteria strains.</title>
        <authorList>
            <person name="Klenk H.-P."/>
        </authorList>
    </citation>
    <scope>NUCLEOTIDE SEQUENCE [LARGE SCALE GENOMIC DNA]</scope>
    <source>
        <strain evidence="3 4">DSM 45362</strain>
    </source>
</reference>
<dbReference type="EMBL" id="JACHMN010000003">
    <property type="protein sequence ID" value="MBB5873099.1"/>
    <property type="molecule type" value="Genomic_DNA"/>
</dbReference>
<evidence type="ECO:0000313" key="3">
    <source>
        <dbReference type="EMBL" id="MBB5873099.1"/>
    </source>
</evidence>
<evidence type="ECO:0000259" key="2">
    <source>
        <dbReference type="PROSITE" id="PS50011"/>
    </source>
</evidence>
<dbReference type="Gene3D" id="1.10.510.10">
    <property type="entry name" value="Transferase(Phosphotransferase) domain 1"/>
    <property type="match status" value="1"/>
</dbReference>
<accession>A0A841C185</accession>
<dbReference type="Gene3D" id="3.40.50.300">
    <property type="entry name" value="P-loop containing nucleotide triphosphate hydrolases"/>
    <property type="match status" value="1"/>
</dbReference>
<dbReference type="PROSITE" id="PS50011">
    <property type="entry name" value="PROTEIN_KINASE_DOM"/>
    <property type="match status" value="1"/>
</dbReference>
<protein>
    <submittedName>
        <fullName evidence="3">Serine/threonine protein kinase</fullName>
    </submittedName>
</protein>
<dbReference type="GO" id="GO:0005524">
    <property type="term" value="F:ATP binding"/>
    <property type="evidence" value="ECO:0007669"/>
    <property type="project" value="InterPro"/>
</dbReference>
<evidence type="ECO:0000313" key="4">
    <source>
        <dbReference type="Proteomes" id="UP000587527"/>
    </source>
</evidence>
<dbReference type="GO" id="GO:0004674">
    <property type="term" value="F:protein serine/threonine kinase activity"/>
    <property type="evidence" value="ECO:0007669"/>
    <property type="project" value="UniProtKB-KW"/>
</dbReference>
<dbReference type="InterPro" id="IPR027417">
    <property type="entry name" value="P-loop_NTPase"/>
</dbReference>
<feature type="region of interest" description="Disordered" evidence="1">
    <location>
        <begin position="23"/>
        <end position="53"/>
    </location>
</feature>
<proteinExistence type="predicted"/>
<gene>
    <name evidence="3" type="ORF">F4553_006533</name>
</gene>
<dbReference type="AlphaFoldDB" id="A0A841C185"/>
<keyword evidence="3" id="KW-0418">Kinase</keyword>
<comment type="caution">
    <text evidence="3">The sequence shown here is derived from an EMBL/GenBank/DDBJ whole genome shotgun (WGS) entry which is preliminary data.</text>
</comment>
<keyword evidence="3" id="KW-0723">Serine/threonine-protein kinase</keyword>
<feature type="compositionally biased region" description="Polar residues" evidence="1">
    <location>
        <begin position="44"/>
        <end position="53"/>
    </location>
</feature>
<evidence type="ECO:0000256" key="1">
    <source>
        <dbReference type="SAM" id="MobiDB-lite"/>
    </source>
</evidence>